<dbReference type="Gene3D" id="2.170.120.20">
    <property type="entry name" value="Ribosomal protein L25, beta domain"/>
    <property type="match status" value="1"/>
</dbReference>
<sequence>MSEVRISAEPRDTFGKGAARQLRRDGKIPAVLYGHKEEPVHLALPEHELFLALKTPNVLLNLDLGDRRQLALPKAVQKDPVRRSIEHVDLLLVRRGEKVTVEIPIVTVGDVVSGGLLEHTLNVLSIEAEATHIPGSVEVSVQGLEIGGQILAKEVTLPRGAELVTDPEHLVVHVLAAPTAEQMAGTGAEAEPEAGAGESETASPEAGEES</sequence>
<evidence type="ECO:0000256" key="2">
    <source>
        <dbReference type="ARBA" id="ARBA00022884"/>
    </source>
</evidence>
<feature type="compositionally biased region" description="Low complexity" evidence="6">
    <location>
        <begin position="184"/>
        <end position="210"/>
    </location>
</feature>
<dbReference type="InterPro" id="IPR001021">
    <property type="entry name" value="Ribosomal_bL25_long"/>
</dbReference>
<dbReference type="InterPro" id="IPR020057">
    <property type="entry name" value="Ribosomal_bL25_b-dom"/>
</dbReference>
<dbReference type="InterPro" id="IPR020930">
    <property type="entry name" value="Ribosomal_uL5_bac-type"/>
</dbReference>
<dbReference type="SUPFAM" id="SSF50715">
    <property type="entry name" value="Ribosomal protein L25-like"/>
    <property type="match status" value="1"/>
</dbReference>
<name>A0A8J7WH98_9ACTN</name>
<comment type="caution">
    <text evidence="9">The sequence shown here is derived from an EMBL/GenBank/DDBJ whole genome shotgun (WGS) entry which is preliminary data.</text>
</comment>
<evidence type="ECO:0000256" key="5">
    <source>
        <dbReference type="HAMAP-Rule" id="MF_01334"/>
    </source>
</evidence>
<keyword evidence="3 5" id="KW-0689">Ribosomal protein</keyword>
<dbReference type="GO" id="GO:0003735">
    <property type="term" value="F:structural constituent of ribosome"/>
    <property type="evidence" value="ECO:0007669"/>
    <property type="project" value="InterPro"/>
</dbReference>
<dbReference type="Proteomes" id="UP000677913">
    <property type="component" value="Unassembled WGS sequence"/>
</dbReference>
<evidence type="ECO:0000259" key="7">
    <source>
        <dbReference type="Pfam" id="PF01386"/>
    </source>
</evidence>
<keyword evidence="4 5" id="KW-0687">Ribonucleoprotein</keyword>
<evidence type="ECO:0000313" key="10">
    <source>
        <dbReference type="Proteomes" id="UP000677913"/>
    </source>
</evidence>
<dbReference type="InterPro" id="IPR029751">
    <property type="entry name" value="Ribosomal_L25_dom"/>
</dbReference>
<evidence type="ECO:0000313" key="9">
    <source>
        <dbReference type="EMBL" id="MBS2962173.1"/>
    </source>
</evidence>
<dbReference type="GO" id="GO:0008097">
    <property type="term" value="F:5S rRNA binding"/>
    <property type="evidence" value="ECO:0007669"/>
    <property type="project" value="InterPro"/>
</dbReference>
<evidence type="ECO:0000259" key="8">
    <source>
        <dbReference type="Pfam" id="PF14693"/>
    </source>
</evidence>
<feature type="domain" description="Large ribosomal subunit protein bL25 L25" evidence="7">
    <location>
        <begin position="6"/>
        <end position="90"/>
    </location>
</feature>
<dbReference type="CDD" id="cd00495">
    <property type="entry name" value="Ribosomal_L25_TL5_CTC"/>
    <property type="match status" value="1"/>
</dbReference>
<evidence type="ECO:0000256" key="6">
    <source>
        <dbReference type="SAM" id="MobiDB-lite"/>
    </source>
</evidence>
<dbReference type="Pfam" id="PF14693">
    <property type="entry name" value="Ribosomal_TL5_C"/>
    <property type="match status" value="1"/>
</dbReference>
<dbReference type="PANTHER" id="PTHR33284:SF1">
    <property type="entry name" value="RIBOSOMAL PROTEIN L25_GLN-TRNA SYNTHETASE, ANTI-CODON-BINDING DOMAIN-CONTAINING PROTEIN"/>
    <property type="match status" value="1"/>
</dbReference>
<keyword evidence="2 5" id="KW-0694">RNA-binding</keyword>
<dbReference type="InterPro" id="IPR011035">
    <property type="entry name" value="Ribosomal_bL25/Gln-tRNA_synth"/>
</dbReference>
<organism evidence="9 10">
    <name type="scientific">Actinocrinis puniceicyclus</name>
    <dbReference type="NCBI Taxonomy" id="977794"/>
    <lineage>
        <taxon>Bacteria</taxon>
        <taxon>Bacillati</taxon>
        <taxon>Actinomycetota</taxon>
        <taxon>Actinomycetes</taxon>
        <taxon>Catenulisporales</taxon>
        <taxon>Actinospicaceae</taxon>
        <taxon>Actinocrinis</taxon>
    </lineage>
</organism>
<feature type="domain" description="Large ribosomal subunit protein bL25 beta" evidence="8">
    <location>
        <begin position="98"/>
        <end position="176"/>
    </location>
</feature>
<dbReference type="NCBIfam" id="TIGR00731">
    <property type="entry name" value="bL25_bact_ctc"/>
    <property type="match status" value="1"/>
</dbReference>
<evidence type="ECO:0000256" key="1">
    <source>
        <dbReference type="ARBA" id="ARBA00022730"/>
    </source>
</evidence>
<dbReference type="InterPro" id="IPR037121">
    <property type="entry name" value="Ribosomal_bL25_C"/>
</dbReference>
<protein>
    <recommendedName>
        <fullName evidence="5">Large ribosomal subunit protein bL25</fullName>
    </recommendedName>
    <alternativeName>
        <fullName evidence="5">General stress protein CTC</fullName>
    </alternativeName>
</protein>
<keyword evidence="1 5" id="KW-0699">rRNA-binding</keyword>
<dbReference type="NCBIfam" id="NF004131">
    <property type="entry name" value="PRK05618.2-1"/>
    <property type="match status" value="1"/>
</dbReference>
<proteinExistence type="inferred from homology"/>
<dbReference type="GO" id="GO:0006412">
    <property type="term" value="P:translation"/>
    <property type="evidence" value="ECO:0007669"/>
    <property type="project" value="UniProtKB-UniRule"/>
</dbReference>
<dbReference type="Pfam" id="PF01386">
    <property type="entry name" value="Ribosomal_L25p"/>
    <property type="match status" value="1"/>
</dbReference>
<reference evidence="9" key="1">
    <citation type="submission" date="2021-04" db="EMBL/GenBank/DDBJ databases">
        <title>Genome based classification of Actinospica acidithermotolerans sp. nov., an actinobacterium isolated from an Indonesian hot spring.</title>
        <authorList>
            <person name="Kusuma A.B."/>
            <person name="Putra K.E."/>
            <person name="Nafisah S."/>
            <person name="Loh J."/>
            <person name="Nouioui I."/>
            <person name="Goodfellow M."/>
        </authorList>
    </citation>
    <scope>NUCLEOTIDE SEQUENCE</scope>
    <source>
        <strain evidence="9">DSM 45618</strain>
    </source>
</reference>
<keyword evidence="10" id="KW-1185">Reference proteome</keyword>
<dbReference type="HAMAP" id="MF_01334">
    <property type="entry name" value="Ribosomal_bL25_CTC"/>
    <property type="match status" value="1"/>
</dbReference>
<dbReference type="EMBL" id="JAGSXH010000008">
    <property type="protein sequence ID" value="MBS2962173.1"/>
    <property type="molecule type" value="Genomic_DNA"/>
</dbReference>
<accession>A0A8J7WH98</accession>
<dbReference type="PANTHER" id="PTHR33284">
    <property type="entry name" value="RIBOSOMAL PROTEIN L25/GLN-TRNA SYNTHETASE, ANTI-CODON-BINDING DOMAIN-CONTAINING PROTEIN"/>
    <property type="match status" value="1"/>
</dbReference>
<comment type="function">
    <text evidence="5">This is one of the proteins that binds to the 5S RNA in the ribosome where it forms part of the central protuberance.</text>
</comment>
<dbReference type="AlphaFoldDB" id="A0A8J7WH98"/>
<comment type="similarity">
    <text evidence="5">Belongs to the bacterial ribosomal protein bL25 family. CTC subfamily.</text>
</comment>
<dbReference type="RefSeq" id="WP_211464542.1">
    <property type="nucleotide sequence ID" value="NZ_JAGSXH010000008.1"/>
</dbReference>
<evidence type="ECO:0000256" key="4">
    <source>
        <dbReference type="ARBA" id="ARBA00023274"/>
    </source>
</evidence>
<feature type="region of interest" description="Disordered" evidence="6">
    <location>
        <begin position="181"/>
        <end position="210"/>
    </location>
</feature>
<gene>
    <name evidence="5" type="primary">rplY</name>
    <name evidence="5" type="synonym">ctc</name>
    <name evidence="9" type="ORF">KGA66_03895</name>
</gene>
<dbReference type="InterPro" id="IPR020056">
    <property type="entry name" value="Rbsml_bL25/Gln-tRNA_synth_N"/>
</dbReference>
<comment type="subunit">
    <text evidence="5">Part of the 50S ribosomal subunit; part of the 5S rRNA/L5/L18/L25 subcomplex. Contacts the 5S rRNA. Binds to the 5S rRNA independently of L5 and L18.</text>
</comment>
<dbReference type="Gene3D" id="2.40.240.10">
    <property type="entry name" value="Ribosomal Protein L25, Chain P"/>
    <property type="match status" value="1"/>
</dbReference>
<evidence type="ECO:0000256" key="3">
    <source>
        <dbReference type="ARBA" id="ARBA00022980"/>
    </source>
</evidence>
<dbReference type="GO" id="GO:0022625">
    <property type="term" value="C:cytosolic large ribosomal subunit"/>
    <property type="evidence" value="ECO:0007669"/>
    <property type="project" value="TreeGrafter"/>
</dbReference>